<feature type="domain" description="LysM" evidence="3">
    <location>
        <begin position="90"/>
        <end position="134"/>
    </location>
</feature>
<dbReference type="PANTHER" id="PTHR33734">
    <property type="entry name" value="LYSM DOMAIN-CONTAINING GPI-ANCHORED PROTEIN 2"/>
    <property type="match status" value="1"/>
</dbReference>
<keyword evidence="2" id="KW-0732">Signal</keyword>
<name>A0A7W3YBQ1_9LACO</name>
<dbReference type="SMART" id="SM00257">
    <property type="entry name" value="LysM"/>
    <property type="match status" value="2"/>
</dbReference>
<protein>
    <submittedName>
        <fullName evidence="5">LysM peptidoglycan-binding domain-containing protein</fullName>
    </submittedName>
</protein>
<dbReference type="PANTHER" id="PTHR33734:SF22">
    <property type="entry name" value="MEMBRANE-BOUND LYTIC MUREIN TRANSGLYCOSYLASE D"/>
    <property type="match status" value="1"/>
</dbReference>
<dbReference type="SUPFAM" id="SSF54106">
    <property type="entry name" value="LysM domain"/>
    <property type="match status" value="2"/>
</dbReference>
<comment type="caution">
    <text evidence="5">The sequence shown here is derived from an EMBL/GenBank/DDBJ whole genome shotgun (WGS) entry which is preliminary data.</text>
</comment>
<gene>
    <name evidence="5" type="ORF">H5R63_00930</name>
    <name evidence="4" type="ORF">H5R64_05430</name>
</gene>
<feature type="domain" description="LysM" evidence="3">
    <location>
        <begin position="34"/>
        <end position="78"/>
    </location>
</feature>
<evidence type="ECO:0000256" key="1">
    <source>
        <dbReference type="SAM" id="MobiDB-lite"/>
    </source>
</evidence>
<organism evidence="5 6">
    <name type="scientific">Limosilactobacillus fastidiosus</name>
    <dbReference type="NCBI Taxonomy" id="2759855"/>
    <lineage>
        <taxon>Bacteria</taxon>
        <taxon>Bacillati</taxon>
        <taxon>Bacillota</taxon>
        <taxon>Bacilli</taxon>
        <taxon>Lactobacillales</taxon>
        <taxon>Lactobacillaceae</taxon>
        <taxon>Limosilactobacillus</taxon>
    </lineage>
</organism>
<evidence type="ECO:0000256" key="2">
    <source>
        <dbReference type="SAM" id="SignalP"/>
    </source>
</evidence>
<dbReference type="EMBL" id="JACIUZ010000036">
    <property type="protein sequence ID" value="MBB1063204.1"/>
    <property type="molecule type" value="Genomic_DNA"/>
</dbReference>
<reference evidence="6 7" key="1">
    <citation type="submission" date="2020-07" db="EMBL/GenBank/DDBJ databases">
        <title>Description of Limosilactobacillus balticus sp. nov., Limosilactobacillus agrestis sp. nov., Limosilactobacillus albertensis sp. nov., Limosilactobacillus rudii sp. nov., Limosilactobacillus fastidiosus sp. nov., five novel Limosilactobacillus species isolated from the vertebrate gastrointestinal tract, and proposal of 6 subspecies of Limosilactobacillus reuteri adapted to the gastrointestinal tract of specific vertebrate hosts.</title>
        <authorList>
            <person name="Li F."/>
            <person name="Cheng C."/>
            <person name="Zheng J."/>
            <person name="Quevedo R.M."/>
            <person name="Li J."/>
            <person name="Roos S."/>
            <person name="Gaenzle M.G."/>
            <person name="Walter J."/>
        </authorList>
    </citation>
    <scope>NUCLEOTIDE SEQUENCE [LARGE SCALE GENOMIC DNA]</scope>
    <source>
        <strain evidence="5 6">WF-MA3-C</strain>
        <strain evidence="4 7">WF-MO7-1</strain>
    </source>
</reference>
<keyword evidence="7" id="KW-1185">Reference proteome</keyword>
<proteinExistence type="predicted"/>
<dbReference type="RefSeq" id="WP_182580177.1">
    <property type="nucleotide sequence ID" value="NZ_JACIUY010000042.1"/>
</dbReference>
<dbReference type="CDD" id="cd00118">
    <property type="entry name" value="LysM"/>
    <property type="match status" value="2"/>
</dbReference>
<feature type="chain" id="PRO_5031029419" evidence="2">
    <location>
        <begin position="34"/>
        <end position="265"/>
    </location>
</feature>
<accession>A0A7W3YBQ1</accession>
<dbReference type="Gene3D" id="3.10.350.10">
    <property type="entry name" value="LysM domain"/>
    <property type="match status" value="2"/>
</dbReference>
<evidence type="ECO:0000313" key="5">
    <source>
        <dbReference type="EMBL" id="MBB1085380.1"/>
    </source>
</evidence>
<dbReference type="PROSITE" id="PS51782">
    <property type="entry name" value="LYSM"/>
    <property type="match status" value="2"/>
</dbReference>
<feature type="region of interest" description="Disordered" evidence="1">
    <location>
        <begin position="136"/>
        <end position="188"/>
    </location>
</feature>
<evidence type="ECO:0000313" key="6">
    <source>
        <dbReference type="Proteomes" id="UP000518255"/>
    </source>
</evidence>
<dbReference type="InterPro" id="IPR036779">
    <property type="entry name" value="LysM_dom_sf"/>
</dbReference>
<dbReference type="AlphaFoldDB" id="A0A7W3YBQ1"/>
<feature type="compositionally biased region" description="Low complexity" evidence="1">
    <location>
        <begin position="146"/>
        <end position="188"/>
    </location>
</feature>
<dbReference type="InterPro" id="IPR018392">
    <property type="entry name" value="LysM"/>
</dbReference>
<sequence length="265" mass="28046">MERSKSKFKYLLSTAALAGMLLAQSGNALVAHADQVQLKPGDTLSALAPRFKTTVNDLASRNHIANPNKIIAGQTINTGDQSQNTDSATKIVVVNAGDTVSSLAKQYNTTIKQIAKDNGLDANYTIIVGQQLKVNPDDGQNNNTGSSQTANNAQAATTSTTTTNSTTVNQATTSAQTASVSSNSSYSSPVSGNEAAAKVWIAGRESGGNYNARNGQYIGKYQLSSAYLGGDYSPSHQEQVADQYVQGRYGSWTAAQQFWQANGWY</sequence>
<dbReference type="Proteomes" id="UP000518255">
    <property type="component" value="Unassembled WGS sequence"/>
</dbReference>
<evidence type="ECO:0000259" key="3">
    <source>
        <dbReference type="PROSITE" id="PS51782"/>
    </source>
</evidence>
<dbReference type="Pfam" id="PF01476">
    <property type="entry name" value="LysM"/>
    <property type="match status" value="2"/>
</dbReference>
<feature type="signal peptide" evidence="2">
    <location>
        <begin position="1"/>
        <end position="33"/>
    </location>
</feature>
<dbReference type="Proteomes" id="UP000544052">
    <property type="component" value="Unassembled WGS sequence"/>
</dbReference>
<evidence type="ECO:0000313" key="7">
    <source>
        <dbReference type="Proteomes" id="UP000544052"/>
    </source>
</evidence>
<dbReference type="EMBL" id="JACIUY010000042">
    <property type="protein sequence ID" value="MBB1085380.1"/>
    <property type="molecule type" value="Genomic_DNA"/>
</dbReference>
<evidence type="ECO:0000313" key="4">
    <source>
        <dbReference type="EMBL" id="MBB1063204.1"/>
    </source>
</evidence>